<evidence type="ECO:0000313" key="1">
    <source>
        <dbReference type="EMBL" id="OQP59175.1"/>
    </source>
</evidence>
<accession>A0A1V9FLF2</accession>
<dbReference type="AlphaFoldDB" id="A0A1V9FLF2"/>
<dbReference type="Pfam" id="PF07610">
    <property type="entry name" value="DUF1573"/>
    <property type="match status" value="1"/>
</dbReference>
<dbReference type="PANTHER" id="PTHR37833">
    <property type="entry name" value="LIPOPROTEIN-RELATED"/>
    <property type="match status" value="1"/>
</dbReference>
<dbReference type="STRING" id="1703345.A3860_38355"/>
<evidence type="ECO:0008006" key="3">
    <source>
        <dbReference type="Google" id="ProtNLM"/>
    </source>
</evidence>
<comment type="caution">
    <text evidence="1">The sequence shown here is derived from an EMBL/GenBank/DDBJ whole genome shotgun (WGS) entry which is preliminary data.</text>
</comment>
<evidence type="ECO:0000313" key="2">
    <source>
        <dbReference type="Proteomes" id="UP000192796"/>
    </source>
</evidence>
<dbReference type="RefSeq" id="WP_081154883.1">
    <property type="nucleotide sequence ID" value="NZ_LVYD01000085.1"/>
</dbReference>
<dbReference type="Proteomes" id="UP000192796">
    <property type="component" value="Unassembled WGS sequence"/>
</dbReference>
<organism evidence="1 2">
    <name type="scientific">Niastella vici</name>
    <dbReference type="NCBI Taxonomy" id="1703345"/>
    <lineage>
        <taxon>Bacteria</taxon>
        <taxon>Pseudomonadati</taxon>
        <taxon>Bacteroidota</taxon>
        <taxon>Chitinophagia</taxon>
        <taxon>Chitinophagales</taxon>
        <taxon>Chitinophagaceae</taxon>
        <taxon>Niastella</taxon>
    </lineage>
</organism>
<reference evidence="1 2" key="1">
    <citation type="submission" date="2016-03" db="EMBL/GenBank/DDBJ databases">
        <title>Niastella vici sp. nov., isolated from farmland soil.</title>
        <authorList>
            <person name="Chen L."/>
            <person name="Wang D."/>
            <person name="Yang S."/>
            <person name="Wang G."/>
        </authorList>
    </citation>
    <scope>NUCLEOTIDE SEQUENCE [LARGE SCALE GENOMIC DNA]</scope>
    <source>
        <strain evidence="1 2">DJ57</strain>
    </source>
</reference>
<dbReference type="EMBL" id="LVYD01000085">
    <property type="protein sequence ID" value="OQP59175.1"/>
    <property type="molecule type" value="Genomic_DNA"/>
</dbReference>
<dbReference type="OrthoDB" id="826619at2"/>
<sequence>MKYFLALITAAIFVGCDYADKTPASGVTELPKEAFDSTKFTTIEWIDSTKDYGKITLGQKLDVSFRFKNTGDKPLIIRSVRPGCGCTAAEPPKEPIAPGAEGVIKATFNSEGKEGHNSKDIFIDANTKGTQNHKVHFDVEVEKAASK</sequence>
<gene>
    <name evidence="1" type="ORF">A3860_38355</name>
</gene>
<proteinExistence type="predicted"/>
<name>A0A1V9FLF2_9BACT</name>
<keyword evidence="2" id="KW-1185">Reference proteome</keyword>
<dbReference type="Gene3D" id="2.60.40.10">
    <property type="entry name" value="Immunoglobulins"/>
    <property type="match status" value="1"/>
</dbReference>
<dbReference type="PANTHER" id="PTHR37833:SF1">
    <property type="entry name" value="SIGNAL PEPTIDE PROTEIN"/>
    <property type="match status" value="1"/>
</dbReference>
<dbReference type="InterPro" id="IPR013783">
    <property type="entry name" value="Ig-like_fold"/>
</dbReference>
<dbReference type="InterPro" id="IPR011467">
    <property type="entry name" value="DUF1573"/>
</dbReference>
<protein>
    <recommendedName>
        <fullName evidence="3">DUF1573 domain-containing protein</fullName>
    </recommendedName>
</protein>
<dbReference type="PROSITE" id="PS51257">
    <property type="entry name" value="PROKAR_LIPOPROTEIN"/>
    <property type="match status" value="1"/>
</dbReference>